<evidence type="ECO:0000259" key="11">
    <source>
        <dbReference type="Pfam" id="PF00205"/>
    </source>
</evidence>
<evidence type="ECO:0000256" key="8">
    <source>
        <dbReference type="ARBA" id="ARBA00023304"/>
    </source>
</evidence>
<dbReference type="OrthoDB" id="3203527at2"/>
<evidence type="ECO:0000256" key="6">
    <source>
        <dbReference type="ARBA" id="ARBA00022827"/>
    </source>
</evidence>
<feature type="domain" description="Thiamine pyrophosphate enzyme TPP-binding" evidence="12">
    <location>
        <begin position="383"/>
        <end position="528"/>
    </location>
</feature>
<keyword evidence="15" id="KW-1185">Reference proteome</keyword>
<dbReference type="SUPFAM" id="SSF52467">
    <property type="entry name" value="DHS-like NAD/FAD-binding domain"/>
    <property type="match status" value="1"/>
</dbReference>
<dbReference type="PANTHER" id="PTHR18968">
    <property type="entry name" value="THIAMINE PYROPHOSPHATE ENZYMES"/>
    <property type="match status" value="1"/>
</dbReference>
<comment type="pathway">
    <text evidence="2">Amino-acid biosynthesis; L-valine biosynthesis; L-valine from pyruvate: step 1/4.</text>
</comment>
<dbReference type="InterPro" id="IPR045229">
    <property type="entry name" value="TPP_enz"/>
</dbReference>
<dbReference type="UniPathway" id="UPA00049">
    <property type="reaction ID" value="UER00059"/>
</dbReference>
<dbReference type="SUPFAM" id="SSF52518">
    <property type="entry name" value="Thiamin diphosphate-binding fold (THDP-binding)"/>
    <property type="match status" value="2"/>
</dbReference>
<dbReference type="InterPro" id="IPR029061">
    <property type="entry name" value="THDP-binding"/>
</dbReference>
<dbReference type="Gene3D" id="3.40.50.1220">
    <property type="entry name" value="TPP-binding domain"/>
    <property type="match status" value="1"/>
</dbReference>
<name>A0A516WZE3_9ACTN</name>
<organism evidence="14 15">
    <name type="scientific">Tomitella fengzijianii</name>
    <dbReference type="NCBI Taxonomy" id="2597660"/>
    <lineage>
        <taxon>Bacteria</taxon>
        <taxon>Bacillati</taxon>
        <taxon>Actinomycetota</taxon>
        <taxon>Actinomycetes</taxon>
        <taxon>Mycobacteriales</taxon>
        <taxon>Tomitella</taxon>
    </lineage>
</organism>
<dbReference type="GO" id="GO:0009097">
    <property type="term" value="P:isoleucine biosynthetic process"/>
    <property type="evidence" value="ECO:0007669"/>
    <property type="project" value="UniProtKB-UniPathway"/>
</dbReference>
<dbReference type="GO" id="GO:0009099">
    <property type="term" value="P:L-valine biosynthetic process"/>
    <property type="evidence" value="ECO:0007669"/>
    <property type="project" value="UniProtKB-UniPathway"/>
</dbReference>
<protein>
    <recommendedName>
        <fullName evidence="4">acetolactate synthase</fullName>
        <ecNumber evidence="4">2.2.1.6</ecNumber>
    </recommendedName>
</protein>
<reference evidence="14 15" key="1">
    <citation type="submission" date="2019-07" db="EMBL/GenBank/DDBJ databases">
        <title>Tomitella cavernea sp. nov., an actinomycete isolated from soil.</title>
        <authorList>
            <person name="Cheng J."/>
        </authorList>
    </citation>
    <scope>NUCLEOTIDE SEQUENCE [LARGE SCALE GENOMIC DNA]</scope>
    <source>
        <strain evidence="14 15">HY188</strain>
    </source>
</reference>
<dbReference type="GO" id="GO:0050660">
    <property type="term" value="F:flavin adenine dinucleotide binding"/>
    <property type="evidence" value="ECO:0007669"/>
    <property type="project" value="TreeGrafter"/>
</dbReference>
<dbReference type="GO" id="GO:0003984">
    <property type="term" value="F:acetolactate synthase activity"/>
    <property type="evidence" value="ECO:0007669"/>
    <property type="project" value="UniProtKB-EC"/>
</dbReference>
<dbReference type="InterPro" id="IPR011766">
    <property type="entry name" value="TPP_enzyme_TPP-bd"/>
</dbReference>
<dbReference type="InterPro" id="IPR012001">
    <property type="entry name" value="Thiamin_PyroP_enz_TPP-bd_dom"/>
</dbReference>
<comment type="pathway">
    <text evidence="1">Amino-acid biosynthesis; L-isoleucine biosynthesis; L-isoleucine from 2-oxobutanoate: step 1/4.</text>
</comment>
<accession>A0A516WZE3</accession>
<evidence type="ECO:0000256" key="9">
    <source>
        <dbReference type="ARBA" id="ARBA00048670"/>
    </source>
</evidence>
<dbReference type="Pfam" id="PF02775">
    <property type="entry name" value="TPP_enzyme_C"/>
    <property type="match status" value="1"/>
</dbReference>
<evidence type="ECO:0000256" key="5">
    <source>
        <dbReference type="ARBA" id="ARBA00022630"/>
    </source>
</evidence>
<evidence type="ECO:0000256" key="7">
    <source>
        <dbReference type="ARBA" id="ARBA00023052"/>
    </source>
</evidence>
<dbReference type="RefSeq" id="WP_143905635.1">
    <property type="nucleotide sequence ID" value="NZ_CP041765.1"/>
</dbReference>
<dbReference type="KEGG" id="toy:FO059_01090"/>
<proteinExistence type="inferred from homology"/>
<keyword evidence="8" id="KW-0100">Branched-chain amino acid biosynthesis</keyword>
<keyword evidence="8" id="KW-0028">Amino-acid biosynthesis</keyword>
<comment type="catalytic activity">
    <reaction evidence="9">
        <text>2 pyruvate + H(+) = (2S)-2-acetolactate + CO2</text>
        <dbReference type="Rhea" id="RHEA:25249"/>
        <dbReference type="ChEBI" id="CHEBI:15361"/>
        <dbReference type="ChEBI" id="CHEBI:15378"/>
        <dbReference type="ChEBI" id="CHEBI:16526"/>
        <dbReference type="ChEBI" id="CHEBI:58476"/>
        <dbReference type="EC" id="2.2.1.6"/>
    </reaction>
</comment>
<evidence type="ECO:0000313" key="14">
    <source>
        <dbReference type="EMBL" id="QDQ96193.1"/>
    </source>
</evidence>
<dbReference type="CDD" id="cd00568">
    <property type="entry name" value="TPP_enzymes"/>
    <property type="match status" value="1"/>
</dbReference>
<dbReference type="Proteomes" id="UP000317344">
    <property type="component" value="Chromosome"/>
</dbReference>
<evidence type="ECO:0000256" key="4">
    <source>
        <dbReference type="ARBA" id="ARBA00013145"/>
    </source>
</evidence>
<dbReference type="Pfam" id="PF00205">
    <property type="entry name" value="TPP_enzyme_M"/>
    <property type="match status" value="1"/>
</dbReference>
<dbReference type="CDD" id="cd07035">
    <property type="entry name" value="TPP_PYR_POX_like"/>
    <property type="match status" value="1"/>
</dbReference>
<dbReference type="EMBL" id="CP041765">
    <property type="protein sequence ID" value="QDQ96193.1"/>
    <property type="molecule type" value="Genomic_DNA"/>
</dbReference>
<evidence type="ECO:0000256" key="3">
    <source>
        <dbReference type="ARBA" id="ARBA00007812"/>
    </source>
</evidence>
<dbReference type="GO" id="GO:0000287">
    <property type="term" value="F:magnesium ion binding"/>
    <property type="evidence" value="ECO:0007669"/>
    <property type="project" value="InterPro"/>
</dbReference>
<evidence type="ECO:0000256" key="10">
    <source>
        <dbReference type="RuleBase" id="RU362132"/>
    </source>
</evidence>
<dbReference type="Pfam" id="PF02776">
    <property type="entry name" value="TPP_enzyme_N"/>
    <property type="match status" value="1"/>
</dbReference>
<dbReference type="Gene3D" id="3.40.50.970">
    <property type="match status" value="2"/>
</dbReference>
<feature type="domain" description="Thiamine pyrophosphate enzyme central" evidence="11">
    <location>
        <begin position="184"/>
        <end position="315"/>
    </location>
</feature>
<evidence type="ECO:0000256" key="2">
    <source>
        <dbReference type="ARBA" id="ARBA00005025"/>
    </source>
</evidence>
<reference evidence="14 15" key="2">
    <citation type="submission" date="2019-07" db="EMBL/GenBank/DDBJ databases">
        <authorList>
            <person name="Huang Y."/>
        </authorList>
    </citation>
    <scope>NUCLEOTIDE SEQUENCE [LARGE SCALE GENOMIC DNA]</scope>
    <source>
        <strain evidence="14 15">HY188</strain>
    </source>
</reference>
<dbReference type="EC" id="2.2.1.6" evidence="4"/>
<sequence>MKVYERVAETLHALGVTQVFGVAGSGNYHVTRALIDRGAAYVSARHEGGAVSMADAYSRMADTLPVVSVHQGGGLTNLITGLTEAAKSGTPLIVLAGEAPTGDRLSNFRVDQEGLARAVGAASVRVARDTATADVRMAVRTALADRTPVVLNFPVDVQTMESPEDGPVPPLQAARPLLPDPADVEAAAQLLLDARAPLIIGGRGARHARDELLNLARLAGGLTATSAVARGLFHGDPYNLDVMGDLASPLTAELVLDSDVIVAFGCGLGRWTTSNGDLLPQKATLVQVDDAPARLGLQRPVQLEIAGDAAATADAIAAHIPEMEELSGKRRTGTNRKRIADGARWPDVPFRPSANPGRIDPRTATIALDGMLGDDKNVAVDSGNFLGYPSMFLTISDARSLCFSQAFQCVGLGLASAIGHAVARPDRLTVAACGDGGLLMGATELETVVRLGLPMVVLVYNDSAYGAEVHHFGRTDGDDGFVTFPDVDFAAVGRGYGFTGATVREEGDLDAVAAWLSGPRDTPLLVDIKVADSAPSWWLADAFKAEG</sequence>
<dbReference type="InterPro" id="IPR012000">
    <property type="entry name" value="Thiamin_PyroP_enz_cen_dom"/>
</dbReference>
<keyword evidence="7 10" id="KW-0786">Thiamine pyrophosphate</keyword>
<evidence type="ECO:0000259" key="12">
    <source>
        <dbReference type="Pfam" id="PF02775"/>
    </source>
</evidence>
<dbReference type="AlphaFoldDB" id="A0A516WZE3"/>
<keyword evidence="5" id="KW-0285">Flavoprotein</keyword>
<comment type="similarity">
    <text evidence="3 10">Belongs to the TPP enzyme family.</text>
</comment>
<gene>
    <name evidence="14" type="ORF">FO059_01090</name>
</gene>
<evidence type="ECO:0000259" key="13">
    <source>
        <dbReference type="Pfam" id="PF02776"/>
    </source>
</evidence>
<dbReference type="InterPro" id="IPR029035">
    <property type="entry name" value="DHS-like_NAD/FAD-binding_dom"/>
</dbReference>
<evidence type="ECO:0000256" key="1">
    <source>
        <dbReference type="ARBA" id="ARBA00004974"/>
    </source>
</evidence>
<feature type="domain" description="Thiamine pyrophosphate enzyme N-terminal TPP-binding" evidence="13">
    <location>
        <begin position="1"/>
        <end position="105"/>
    </location>
</feature>
<dbReference type="PANTHER" id="PTHR18968:SF13">
    <property type="entry name" value="ACETOLACTATE SYNTHASE CATALYTIC SUBUNIT, MITOCHONDRIAL"/>
    <property type="match status" value="1"/>
</dbReference>
<keyword evidence="6" id="KW-0274">FAD</keyword>
<dbReference type="GO" id="GO:0005948">
    <property type="term" value="C:acetolactate synthase complex"/>
    <property type="evidence" value="ECO:0007669"/>
    <property type="project" value="TreeGrafter"/>
</dbReference>
<evidence type="ECO:0000313" key="15">
    <source>
        <dbReference type="Proteomes" id="UP000317344"/>
    </source>
</evidence>
<dbReference type="UniPathway" id="UPA00047">
    <property type="reaction ID" value="UER00055"/>
</dbReference>
<dbReference type="GO" id="GO:0030976">
    <property type="term" value="F:thiamine pyrophosphate binding"/>
    <property type="evidence" value="ECO:0007669"/>
    <property type="project" value="InterPro"/>
</dbReference>